<dbReference type="VEuPathDB" id="VectorBase:HLOH_063096"/>
<sequence>MVSYPRPSWNSKAGRSNSRRGTPPTRNRSRAPVVYDGQRDKYVAASGSSLLILPQDANDTTAREKIALSNRVFAVLHQAGDQPLIVLDSGVCATLTELQDGTKSEVSHPTRRLCDDREKLHSRRSRNRRCVDGCSVVRRDDEIRLVASLSRIPPR</sequence>
<reference evidence="2 3" key="1">
    <citation type="journal article" date="2020" name="Cell">
        <title>Large-Scale Comparative Analyses of Tick Genomes Elucidate Their Genetic Diversity and Vector Capacities.</title>
        <authorList>
            <consortium name="Tick Genome and Microbiome Consortium (TIGMIC)"/>
            <person name="Jia N."/>
            <person name="Wang J."/>
            <person name="Shi W."/>
            <person name="Du L."/>
            <person name="Sun Y."/>
            <person name="Zhan W."/>
            <person name="Jiang J.F."/>
            <person name="Wang Q."/>
            <person name="Zhang B."/>
            <person name="Ji P."/>
            <person name="Bell-Sakyi L."/>
            <person name="Cui X.M."/>
            <person name="Yuan T.T."/>
            <person name="Jiang B.G."/>
            <person name="Yang W.F."/>
            <person name="Lam T.T."/>
            <person name="Chang Q.C."/>
            <person name="Ding S.J."/>
            <person name="Wang X.J."/>
            <person name="Zhu J.G."/>
            <person name="Ruan X.D."/>
            <person name="Zhao L."/>
            <person name="Wei J.T."/>
            <person name="Ye R.Z."/>
            <person name="Que T.C."/>
            <person name="Du C.H."/>
            <person name="Zhou Y.H."/>
            <person name="Cheng J.X."/>
            <person name="Dai P.F."/>
            <person name="Guo W.B."/>
            <person name="Han X.H."/>
            <person name="Huang E.J."/>
            <person name="Li L.F."/>
            <person name="Wei W."/>
            <person name="Gao Y.C."/>
            <person name="Liu J.Z."/>
            <person name="Shao H.Z."/>
            <person name="Wang X."/>
            <person name="Wang C.C."/>
            <person name="Yang T.C."/>
            <person name="Huo Q.B."/>
            <person name="Li W."/>
            <person name="Chen H.Y."/>
            <person name="Chen S.E."/>
            <person name="Zhou L.G."/>
            <person name="Ni X.B."/>
            <person name="Tian J.H."/>
            <person name="Sheng Y."/>
            <person name="Liu T."/>
            <person name="Pan Y.S."/>
            <person name="Xia L.Y."/>
            <person name="Li J."/>
            <person name="Zhao F."/>
            <person name="Cao W.C."/>
        </authorList>
    </citation>
    <scope>NUCLEOTIDE SEQUENCE [LARGE SCALE GENOMIC DNA]</scope>
    <source>
        <strain evidence="2">HaeL-2018</strain>
    </source>
</reference>
<evidence type="ECO:0000256" key="1">
    <source>
        <dbReference type="SAM" id="MobiDB-lite"/>
    </source>
</evidence>
<name>A0A9J6FQG5_HAELO</name>
<dbReference type="EMBL" id="JABSTR010000003">
    <property type="protein sequence ID" value="KAH9365538.1"/>
    <property type="molecule type" value="Genomic_DNA"/>
</dbReference>
<gene>
    <name evidence="2" type="ORF">HPB48_000272</name>
</gene>
<protein>
    <submittedName>
        <fullName evidence="2">Uncharacterized protein</fullName>
    </submittedName>
</protein>
<feature type="compositionally biased region" description="Polar residues" evidence="1">
    <location>
        <begin position="8"/>
        <end position="26"/>
    </location>
</feature>
<accession>A0A9J6FQG5</accession>
<organism evidence="2 3">
    <name type="scientific">Haemaphysalis longicornis</name>
    <name type="common">Bush tick</name>
    <dbReference type="NCBI Taxonomy" id="44386"/>
    <lineage>
        <taxon>Eukaryota</taxon>
        <taxon>Metazoa</taxon>
        <taxon>Ecdysozoa</taxon>
        <taxon>Arthropoda</taxon>
        <taxon>Chelicerata</taxon>
        <taxon>Arachnida</taxon>
        <taxon>Acari</taxon>
        <taxon>Parasitiformes</taxon>
        <taxon>Ixodida</taxon>
        <taxon>Ixodoidea</taxon>
        <taxon>Ixodidae</taxon>
        <taxon>Haemaphysalinae</taxon>
        <taxon>Haemaphysalis</taxon>
    </lineage>
</organism>
<feature type="region of interest" description="Disordered" evidence="1">
    <location>
        <begin position="1"/>
        <end position="34"/>
    </location>
</feature>
<proteinExistence type="predicted"/>
<dbReference type="AlphaFoldDB" id="A0A9J6FQG5"/>
<dbReference type="OrthoDB" id="6502630at2759"/>
<evidence type="ECO:0000313" key="2">
    <source>
        <dbReference type="EMBL" id="KAH9365538.1"/>
    </source>
</evidence>
<evidence type="ECO:0000313" key="3">
    <source>
        <dbReference type="Proteomes" id="UP000821853"/>
    </source>
</evidence>
<comment type="caution">
    <text evidence="2">The sequence shown here is derived from an EMBL/GenBank/DDBJ whole genome shotgun (WGS) entry which is preliminary data.</text>
</comment>
<dbReference type="Proteomes" id="UP000821853">
    <property type="component" value="Unassembled WGS sequence"/>
</dbReference>
<keyword evidence="3" id="KW-1185">Reference proteome</keyword>